<evidence type="ECO:0000313" key="4">
    <source>
        <dbReference type="EMBL" id="KAF2761144.1"/>
    </source>
</evidence>
<evidence type="ECO:0000256" key="1">
    <source>
        <dbReference type="SAM" id="MobiDB-lite"/>
    </source>
</evidence>
<keyword evidence="5" id="KW-1185">Reference proteome</keyword>
<accession>A0A6A6WGE9</accession>
<dbReference type="Proteomes" id="UP000799437">
    <property type="component" value="Unassembled WGS sequence"/>
</dbReference>
<dbReference type="GeneID" id="54486316"/>
<dbReference type="AlphaFoldDB" id="A0A6A6WGE9"/>
<proteinExistence type="predicted"/>
<gene>
    <name evidence="4" type="ORF">EJ05DRAFT_483541</name>
</gene>
<dbReference type="InterPro" id="IPR036378">
    <property type="entry name" value="FAS1_dom_sf"/>
</dbReference>
<sequence length="352" mass="35530">MQFYRLSVAAFVCAVAAQNAPQDLASVISGNEGLSTLGTIISGIPGLSDALNQLSNVTILAPNNDAFSDLGDSAPSDPAVIQALLSYHVINGTVASENITDTPAFVHTTLTDSEYTNVTGGQVVEVRTVDGTATIFSGDGSNSTVVQADIPFSGGIIHLISSVLTIPVDPVSSPSVSSEITSLADVLTSTSLGTTIQTLSDVTIFAPNNAAFEAISSTTQGLDNETLSSILLYHLVVGTVGYSSLLTDDMTLTTQEGGTLTINLLEDGSVFVNGAEVVRANVLVPNGVLHIIDNVLNPSAADATPEPSATSGSAAFSGASSTPTPTGAAVSLHTGAAGMAALFGGAAVMLMI</sequence>
<feature type="domain" description="FAS1" evidence="3">
    <location>
        <begin position="167"/>
        <end position="296"/>
    </location>
</feature>
<dbReference type="EMBL" id="ML996567">
    <property type="protein sequence ID" value="KAF2761144.1"/>
    <property type="molecule type" value="Genomic_DNA"/>
</dbReference>
<feature type="region of interest" description="Disordered" evidence="1">
    <location>
        <begin position="301"/>
        <end position="320"/>
    </location>
</feature>
<dbReference type="RefSeq" id="XP_033603595.1">
    <property type="nucleotide sequence ID" value="XM_033745262.1"/>
</dbReference>
<evidence type="ECO:0000256" key="2">
    <source>
        <dbReference type="SAM" id="SignalP"/>
    </source>
</evidence>
<dbReference type="GO" id="GO:0016236">
    <property type="term" value="P:macroautophagy"/>
    <property type="evidence" value="ECO:0007669"/>
    <property type="project" value="TreeGrafter"/>
</dbReference>
<feature type="compositionally biased region" description="Low complexity" evidence="1">
    <location>
        <begin position="307"/>
        <end position="320"/>
    </location>
</feature>
<feature type="signal peptide" evidence="2">
    <location>
        <begin position="1"/>
        <end position="17"/>
    </location>
</feature>
<dbReference type="InterPro" id="IPR000782">
    <property type="entry name" value="FAS1_domain"/>
</dbReference>
<dbReference type="PROSITE" id="PS50213">
    <property type="entry name" value="FAS1"/>
    <property type="match status" value="2"/>
</dbReference>
<keyword evidence="2" id="KW-0732">Signal</keyword>
<dbReference type="SMART" id="SM00554">
    <property type="entry name" value="FAS1"/>
    <property type="match status" value="2"/>
</dbReference>
<dbReference type="PANTHER" id="PTHR10900:SF77">
    <property type="entry name" value="FI19380P1"/>
    <property type="match status" value="1"/>
</dbReference>
<dbReference type="Pfam" id="PF02469">
    <property type="entry name" value="Fasciclin"/>
    <property type="match status" value="2"/>
</dbReference>
<name>A0A6A6WGE9_9PEZI</name>
<dbReference type="InterPro" id="IPR050904">
    <property type="entry name" value="Adhesion/Biosynth-related"/>
</dbReference>
<dbReference type="OrthoDB" id="286301at2759"/>
<reference evidence="4" key="1">
    <citation type="journal article" date="2020" name="Stud. Mycol.">
        <title>101 Dothideomycetes genomes: a test case for predicting lifestyles and emergence of pathogens.</title>
        <authorList>
            <person name="Haridas S."/>
            <person name="Albert R."/>
            <person name="Binder M."/>
            <person name="Bloem J."/>
            <person name="Labutti K."/>
            <person name="Salamov A."/>
            <person name="Andreopoulos B."/>
            <person name="Baker S."/>
            <person name="Barry K."/>
            <person name="Bills G."/>
            <person name="Bluhm B."/>
            <person name="Cannon C."/>
            <person name="Castanera R."/>
            <person name="Culley D."/>
            <person name="Daum C."/>
            <person name="Ezra D."/>
            <person name="Gonzalez J."/>
            <person name="Henrissat B."/>
            <person name="Kuo A."/>
            <person name="Liang C."/>
            <person name="Lipzen A."/>
            <person name="Lutzoni F."/>
            <person name="Magnuson J."/>
            <person name="Mondo S."/>
            <person name="Nolan M."/>
            <person name="Ohm R."/>
            <person name="Pangilinan J."/>
            <person name="Park H.-J."/>
            <person name="Ramirez L."/>
            <person name="Alfaro M."/>
            <person name="Sun H."/>
            <person name="Tritt A."/>
            <person name="Yoshinaga Y."/>
            <person name="Zwiers L.-H."/>
            <person name="Turgeon B."/>
            <person name="Goodwin S."/>
            <person name="Spatafora J."/>
            <person name="Crous P."/>
            <person name="Grigoriev I."/>
        </authorList>
    </citation>
    <scope>NUCLEOTIDE SEQUENCE</scope>
    <source>
        <strain evidence="4">CBS 121739</strain>
    </source>
</reference>
<dbReference type="PANTHER" id="PTHR10900">
    <property type="entry name" value="PERIOSTIN-RELATED"/>
    <property type="match status" value="1"/>
</dbReference>
<protein>
    <submittedName>
        <fullName evidence="4">Fasciclin-domain-containing protein</fullName>
    </submittedName>
</protein>
<evidence type="ECO:0000259" key="3">
    <source>
        <dbReference type="PROSITE" id="PS50213"/>
    </source>
</evidence>
<dbReference type="GO" id="GO:0000329">
    <property type="term" value="C:fungal-type vacuole membrane"/>
    <property type="evidence" value="ECO:0007669"/>
    <property type="project" value="TreeGrafter"/>
</dbReference>
<feature type="domain" description="FAS1" evidence="3">
    <location>
        <begin position="21"/>
        <end position="164"/>
    </location>
</feature>
<dbReference type="SUPFAM" id="SSF82153">
    <property type="entry name" value="FAS1 domain"/>
    <property type="match status" value="2"/>
</dbReference>
<evidence type="ECO:0000313" key="5">
    <source>
        <dbReference type="Proteomes" id="UP000799437"/>
    </source>
</evidence>
<organism evidence="4 5">
    <name type="scientific">Pseudovirgaria hyperparasitica</name>
    <dbReference type="NCBI Taxonomy" id="470096"/>
    <lineage>
        <taxon>Eukaryota</taxon>
        <taxon>Fungi</taxon>
        <taxon>Dikarya</taxon>
        <taxon>Ascomycota</taxon>
        <taxon>Pezizomycotina</taxon>
        <taxon>Dothideomycetes</taxon>
        <taxon>Dothideomycetes incertae sedis</taxon>
        <taxon>Acrospermales</taxon>
        <taxon>Acrospermaceae</taxon>
        <taxon>Pseudovirgaria</taxon>
    </lineage>
</organism>
<feature type="chain" id="PRO_5025574835" evidence="2">
    <location>
        <begin position="18"/>
        <end position="352"/>
    </location>
</feature>
<dbReference type="Gene3D" id="2.30.180.10">
    <property type="entry name" value="FAS1 domain"/>
    <property type="match status" value="2"/>
</dbReference>